<evidence type="ECO:0000313" key="2">
    <source>
        <dbReference type="Proteomes" id="UP001156140"/>
    </source>
</evidence>
<comment type="caution">
    <text evidence="1">The sequence shown here is derived from an EMBL/GenBank/DDBJ whole genome shotgun (WGS) entry which is preliminary data.</text>
</comment>
<evidence type="ECO:0000313" key="1">
    <source>
        <dbReference type="EMBL" id="MCI0129130.1"/>
    </source>
</evidence>
<gene>
    <name evidence="1" type="ORF">ML536_20040</name>
</gene>
<name>A0AA41UD77_9HYPH</name>
<proteinExistence type="predicted"/>
<dbReference type="Proteomes" id="UP001156140">
    <property type="component" value="Unassembled WGS sequence"/>
</dbReference>
<protein>
    <submittedName>
        <fullName evidence="1">Uncharacterized protein</fullName>
    </submittedName>
</protein>
<dbReference type="AlphaFoldDB" id="A0AA41UD77"/>
<keyword evidence="2" id="KW-1185">Reference proteome</keyword>
<accession>A0AA41UD77</accession>
<reference evidence="1" key="1">
    <citation type="submission" date="2022-03" db="EMBL/GenBank/DDBJ databases">
        <title>The complete genome sequence of a Methyloterrigena soli.</title>
        <authorList>
            <person name="Zi Z."/>
        </authorList>
    </citation>
    <scope>NUCLEOTIDE SEQUENCE</scope>
    <source>
        <strain evidence="1">M48</strain>
    </source>
</reference>
<sequence>MSDLKHLIDLVTKALNAPTPRSDEEWQAWRAAGDRITRELREQHGARIRLDHDPAIIIMGGVRSTATAGWTSLLRNWAKAATNRVEKARNGPKFAAYADRRGVIGFCHIDIVPAETMVFAEGDDLDGLKEHVAARARLGRGNDLLLVPGVPEAGNTEQALSALTAWTNWAFNTSPRFIEKVPS</sequence>
<dbReference type="EMBL" id="JALAZD010000004">
    <property type="protein sequence ID" value="MCI0129130.1"/>
    <property type="molecule type" value="Genomic_DNA"/>
</dbReference>
<dbReference type="RefSeq" id="WP_281737094.1">
    <property type="nucleotide sequence ID" value="NZ_JAKETQ010000004.1"/>
</dbReference>
<organism evidence="1 2">
    <name type="scientific">Paradevosia shaoguanensis</name>
    <dbReference type="NCBI Taxonomy" id="1335043"/>
    <lineage>
        <taxon>Bacteria</taxon>
        <taxon>Pseudomonadati</taxon>
        <taxon>Pseudomonadota</taxon>
        <taxon>Alphaproteobacteria</taxon>
        <taxon>Hyphomicrobiales</taxon>
        <taxon>Devosiaceae</taxon>
        <taxon>Paradevosia</taxon>
    </lineage>
</organism>